<dbReference type="Gene3D" id="3.30.465.10">
    <property type="match status" value="1"/>
</dbReference>
<keyword evidence="2" id="KW-1185">Reference proteome</keyword>
<name>A0A0L0N9W7_TOLOC</name>
<proteinExistence type="predicted"/>
<sequence length="130" mass="13781">MEDIKVIAWKSNAYTGKALRVAVGVQGYENGFAIISDECPTVGVAGGYTQGGGHSATLPESASAQKIGQITQAAIAGLKAPTCILILFSSPISCRRLQPPSTKPLINHSELSPHWPVGRKNWVLYHIGRG</sequence>
<dbReference type="InterPro" id="IPR016169">
    <property type="entry name" value="FAD-bd_PCMH_sub2"/>
</dbReference>
<evidence type="ECO:0000313" key="1">
    <source>
        <dbReference type="EMBL" id="KND90862.1"/>
    </source>
</evidence>
<evidence type="ECO:0000313" key="2">
    <source>
        <dbReference type="Proteomes" id="UP000036947"/>
    </source>
</evidence>
<comment type="caution">
    <text evidence="1">The sequence shown here is derived from an EMBL/GenBank/DDBJ whole genome shotgun (WGS) entry which is preliminary data.</text>
</comment>
<dbReference type="AlphaFoldDB" id="A0A0L0N9W7"/>
<protein>
    <submittedName>
        <fullName evidence="1">Uncharacterized protein</fullName>
    </submittedName>
</protein>
<gene>
    <name evidence="1" type="ORF">TOPH_04603</name>
</gene>
<dbReference type="EMBL" id="LFRF01000011">
    <property type="protein sequence ID" value="KND90862.1"/>
    <property type="molecule type" value="Genomic_DNA"/>
</dbReference>
<dbReference type="Proteomes" id="UP000036947">
    <property type="component" value="Unassembled WGS sequence"/>
</dbReference>
<accession>A0A0L0N9W7</accession>
<reference evidence="1 2" key="1">
    <citation type="journal article" date="2015" name="BMC Genomics">
        <title>The genome of the truffle-parasite Tolypocladium ophioglossoides and the evolution of antifungal peptaibiotics.</title>
        <authorList>
            <person name="Quandt C.A."/>
            <person name="Bushley K.E."/>
            <person name="Spatafora J.W."/>
        </authorList>
    </citation>
    <scope>NUCLEOTIDE SEQUENCE [LARGE SCALE GENOMIC DNA]</scope>
    <source>
        <strain evidence="1 2">CBS 100239</strain>
    </source>
</reference>
<organism evidence="1 2">
    <name type="scientific">Tolypocladium ophioglossoides (strain CBS 100239)</name>
    <name type="common">Snaketongue truffleclub</name>
    <name type="synonym">Elaphocordyceps ophioglossoides</name>
    <dbReference type="NCBI Taxonomy" id="1163406"/>
    <lineage>
        <taxon>Eukaryota</taxon>
        <taxon>Fungi</taxon>
        <taxon>Dikarya</taxon>
        <taxon>Ascomycota</taxon>
        <taxon>Pezizomycotina</taxon>
        <taxon>Sordariomycetes</taxon>
        <taxon>Hypocreomycetidae</taxon>
        <taxon>Hypocreales</taxon>
        <taxon>Ophiocordycipitaceae</taxon>
        <taxon>Tolypocladium</taxon>
    </lineage>
</organism>
<dbReference type="STRING" id="1163406.A0A0L0N9W7"/>